<protein>
    <submittedName>
        <fullName evidence="2">Uncharacterized protein</fullName>
    </submittedName>
</protein>
<dbReference type="Proteomes" id="UP000092730">
    <property type="component" value="Chromosome 6"/>
</dbReference>
<dbReference type="RefSeq" id="XP_019045040.1">
    <property type="nucleotide sequence ID" value="XM_019193563.1"/>
</dbReference>
<evidence type="ECO:0000313" key="4">
    <source>
        <dbReference type="Proteomes" id="UP000092730"/>
    </source>
</evidence>
<reference evidence="3" key="2">
    <citation type="submission" date="2013-07" db="EMBL/GenBank/DDBJ databases">
        <authorList>
            <consortium name="The Broad Institute Genome Sequencing Platform"/>
            <person name="Cuomo C."/>
            <person name="Litvintseva A."/>
            <person name="Chen Y."/>
            <person name="Heitman J."/>
            <person name="Sun S."/>
            <person name="Springer D."/>
            <person name="Dromer F."/>
            <person name="Young S.K."/>
            <person name="Zeng Q."/>
            <person name="Gargeya S."/>
            <person name="Fitzgerald M."/>
            <person name="Abouelleil A."/>
            <person name="Alvarado L."/>
            <person name="Berlin A.M."/>
            <person name="Chapman S.B."/>
            <person name="Dewar J."/>
            <person name="Goldberg J."/>
            <person name="Griggs A."/>
            <person name="Gujja S."/>
            <person name="Hansen M."/>
            <person name="Howarth C."/>
            <person name="Imamovic A."/>
            <person name="Larimer J."/>
            <person name="McCowan C."/>
            <person name="Murphy C."/>
            <person name="Pearson M."/>
            <person name="Priest M."/>
            <person name="Roberts A."/>
            <person name="Saif S."/>
            <person name="Shea T."/>
            <person name="Sykes S."/>
            <person name="Wortman J."/>
            <person name="Nusbaum C."/>
            <person name="Birren B."/>
        </authorList>
    </citation>
    <scope>NUCLEOTIDE SEQUENCE</scope>
    <source>
        <strain evidence="3">CBS 10118</strain>
    </source>
</reference>
<accession>A0A1B9FYY8</accession>
<dbReference type="VEuPathDB" id="FungiDB:I302_06956"/>
<dbReference type="KEGG" id="kbi:30211355"/>
<feature type="chain" id="PRO_5042334724" evidence="1">
    <location>
        <begin position="23"/>
        <end position="206"/>
    </location>
</feature>
<reference evidence="2" key="3">
    <citation type="submission" date="2014-01" db="EMBL/GenBank/DDBJ databases">
        <title>Evolution of pathogenesis and genome organization in the Tremellales.</title>
        <authorList>
            <person name="Cuomo C."/>
            <person name="Litvintseva A."/>
            <person name="Heitman J."/>
            <person name="Chen Y."/>
            <person name="Sun S."/>
            <person name="Springer D."/>
            <person name="Dromer F."/>
            <person name="Young S."/>
            <person name="Zeng Q."/>
            <person name="Chapman S."/>
            <person name="Gujja S."/>
            <person name="Saif S."/>
            <person name="Birren B."/>
        </authorList>
    </citation>
    <scope>NUCLEOTIDE SEQUENCE</scope>
    <source>
        <strain evidence="2">CBS 10118</strain>
    </source>
</reference>
<reference evidence="3" key="4">
    <citation type="submission" date="2024-02" db="EMBL/GenBank/DDBJ databases">
        <title>Comparative genomics of Cryptococcus and Kwoniella reveals pathogenesis evolution and contrasting modes of karyotype evolution via chromosome fusion or intercentromeric recombination.</title>
        <authorList>
            <person name="Coelho M.A."/>
            <person name="David-Palma M."/>
            <person name="Shea T."/>
            <person name="Bowers K."/>
            <person name="McGinley-Smith S."/>
            <person name="Mohammad A.W."/>
            <person name="Gnirke A."/>
            <person name="Yurkov A.M."/>
            <person name="Nowrousian M."/>
            <person name="Sun S."/>
            <person name="Cuomo C.A."/>
            <person name="Heitman J."/>
        </authorList>
    </citation>
    <scope>NUCLEOTIDE SEQUENCE</scope>
    <source>
        <strain evidence="3">CBS 10118</strain>
    </source>
</reference>
<evidence type="ECO:0000256" key="1">
    <source>
        <dbReference type="SAM" id="SignalP"/>
    </source>
</evidence>
<keyword evidence="1" id="KW-0732">Signal</keyword>
<feature type="signal peptide" evidence="1">
    <location>
        <begin position="1"/>
        <end position="22"/>
    </location>
</feature>
<sequence>MWAKNFMSILALLGSTFTSISAAEGKYPLQVLLTFNEDTAMNDDPSAYDATWSHRIDFTEQEIADKVEKDFRFVIYKSEDHVTMKADTACEVIAKAPTETVVEWVFNDTSPFLSRPGVDTIYSDFARIHCPHKEKWAVWQGDELAEIDTSSYLAVPSAAREECPALQVGLTFVGDTAMASYPSNINTLLERDIVFSPEEVTEHEPK</sequence>
<gene>
    <name evidence="2" type="ORF">I302_06956</name>
    <name evidence="3" type="ORF">I302_107308</name>
</gene>
<evidence type="ECO:0000313" key="2">
    <source>
        <dbReference type="EMBL" id="OCF23970.1"/>
    </source>
</evidence>
<dbReference type="GeneID" id="30211355"/>
<keyword evidence="4" id="KW-1185">Reference proteome</keyword>
<dbReference type="AlphaFoldDB" id="A0A1B9FYY8"/>
<organism evidence="2">
    <name type="scientific">Kwoniella bestiolae CBS 10118</name>
    <dbReference type="NCBI Taxonomy" id="1296100"/>
    <lineage>
        <taxon>Eukaryota</taxon>
        <taxon>Fungi</taxon>
        <taxon>Dikarya</taxon>
        <taxon>Basidiomycota</taxon>
        <taxon>Agaricomycotina</taxon>
        <taxon>Tremellomycetes</taxon>
        <taxon>Tremellales</taxon>
        <taxon>Cryptococcaceae</taxon>
        <taxon>Kwoniella</taxon>
    </lineage>
</organism>
<proteinExistence type="predicted"/>
<evidence type="ECO:0000313" key="3">
    <source>
        <dbReference type="EMBL" id="WVW85270.1"/>
    </source>
</evidence>
<reference evidence="2" key="1">
    <citation type="submission" date="2013-07" db="EMBL/GenBank/DDBJ databases">
        <title>The Genome Sequence of Cryptococcus bestiolae CBS10118.</title>
        <authorList>
            <consortium name="The Broad Institute Genome Sequencing Platform"/>
            <person name="Cuomo C."/>
            <person name="Litvintseva A."/>
            <person name="Chen Y."/>
            <person name="Heitman J."/>
            <person name="Sun S."/>
            <person name="Springer D."/>
            <person name="Dromer F."/>
            <person name="Young S.K."/>
            <person name="Zeng Q."/>
            <person name="Gargeya S."/>
            <person name="Fitzgerald M."/>
            <person name="Abouelleil A."/>
            <person name="Alvarado L."/>
            <person name="Berlin A.M."/>
            <person name="Chapman S.B."/>
            <person name="Dewar J."/>
            <person name="Goldberg J."/>
            <person name="Griggs A."/>
            <person name="Gujja S."/>
            <person name="Hansen M."/>
            <person name="Howarth C."/>
            <person name="Imamovic A."/>
            <person name="Larimer J."/>
            <person name="McCowan C."/>
            <person name="Murphy C."/>
            <person name="Pearson M."/>
            <person name="Priest M."/>
            <person name="Roberts A."/>
            <person name="Saif S."/>
            <person name="Shea T."/>
            <person name="Sykes S."/>
            <person name="Wortman J."/>
            <person name="Nusbaum C."/>
            <person name="Birren B."/>
        </authorList>
    </citation>
    <scope>NUCLEOTIDE SEQUENCE [LARGE SCALE GENOMIC DNA]</scope>
    <source>
        <strain evidence="2">CBS 10118</strain>
    </source>
</reference>
<name>A0A1B9FYY8_9TREE</name>
<dbReference type="EMBL" id="CP144546">
    <property type="protein sequence ID" value="WVW85270.1"/>
    <property type="molecule type" value="Genomic_DNA"/>
</dbReference>
<dbReference type="EMBL" id="KI894023">
    <property type="protein sequence ID" value="OCF23970.1"/>
    <property type="molecule type" value="Genomic_DNA"/>
</dbReference>